<dbReference type="Pfam" id="PF00753">
    <property type="entry name" value="Lactamase_B"/>
    <property type="match status" value="1"/>
</dbReference>
<proteinExistence type="predicted"/>
<evidence type="ECO:0000313" key="3">
    <source>
        <dbReference type="Proteomes" id="UP001057580"/>
    </source>
</evidence>
<dbReference type="KEGG" id="ssai:N0B31_20245"/>
<dbReference type="Proteomes" id="UP001057580">
    <property type="component" value="Chromosome"/>
</dbReference>
<reference evidence="2" key="1">
    <citation type="submission" date="2022-09" db="EMBL/GenBank/DDBJ databases">
        <title>Diverse halophilic archaea isolated from saline environments.</title>
        <authorList>
            <person name="Cui H.-L."/>
        </authorList>
    </citation>
    <scope>NUCLEOTIDE SEQUENCE</scope>
    <source>
        <strain evidence="2">ZS-35-S2</strain>
    </source>
</reference>
<dbReference type="EMBL" id="CP104003">
    <property type="protein sequence ID" value="UWM54437.1"/>
    <property type="molecule type" value="Genomic_DNA"/>
</dbReference>
<feature type="domain" description="Metallo-beta-lactamase" evidence="1">
    <location>
        <begin position="24"/>
        <end position="217"/>
    </location>
</feature>
<dbReference type="SMART" id="SM00849">
    <property type="entry name" value="Lactamase_B"/>
    <property type="match status" value="1"/>
</dbReference>
<dbReference type="PANTHER" id="PTHR43717">
    <property type="entry name" value="ANAEROBIC NITRIC OXIDE REDUCTASE FLAVORUBREDOXIN"/>
    <property type="match status" value="1"/>
</dbReference>
<keyword evidence="3" id="KW-1185">Reference proteome</keyword>
<sequence>MSVQLTEDVTWLAESYPHGEKHLHVSVYLVEHDDSYILVDSGSFYHREQIDAQLAETIGDAPVDALVLSHADLPHSGNVPEFRDRWPELTLVSSSGSPAVVGLGHADVTAEIGGTMDICGRTFSFVDPPLADIQHSTWIFDHDSGVLFTADGFGNYHAPEHAGEPFGAVDGGVPTADIRDYHRDALRWLCYVDPARIDPAVDALFEDLDVSVLAPTHGNPIEAADFPEYRARLWAAIEEISRTDPHDL</sequence>
<dbReference type="RefSeq" id="WP_260593457.1">
    <property type="nucleotide sequence ID" value="NZ_CP104003.1"/>
</dbReference>
<name>A0A9E7UAV6_9EURY</name>
<dbReference type="InterPro" id="IPR001279">
    <property type="entry name" value="Metallo-B-lactamas"/>
</dbReference>
<accession>A0A9E7UAV6</accession>
<dbReference type="PANTHER" id="PTHR43717:SF1">
    <property type="entry name" value="ANAEROBIC NITRIC OXIDE REDUCTASE FLAVORUBREDOXIN"/>
    <property type="match status" value="1"/>
</dbReference>
<dbReference type="AlphaFoldDB" id="A0A9E7UAV6"/>
<gene>
    <name evidence="2" type="ORF">N0B31_20245</name>
</gene>
<dbReference type="GeneID" id="74944805"/>
<dbReference type="Gene3D" id="3.60.15.10">
    <property type="entry name" value="Ribonuclease Z/Hydroxyacylglutathione hydrolase-like"/>
    <property type="match status" value="1"/>
</dbReference>
<organism evidence="2 3">
    <name type="scientific">Salinirubellus salinus</name>
    <dbReference type="NCBI Taxonomy" id="1364945"/>
    <lineage>
        <taxon>Archaea</taxon>
        <taxon>Methanobacteriati</taxon>
        <taxon>Methanobacteriota</taxon>
        <taxon>Stenosarchaea group</taxon>
        <taxon>Halobacteria</taxon>
        <taxon>Halobacteriales</taxon>
        <taxon>Natronomonadaceae</taxon>
        <taxon>Salinirubellus</taxon>
    </lineage>
</organism>
<evidence type="ECO:0000259" key="1">
    <source>
        <dbReference type="SMART" id="SM00849"/>
    </source>
</evidence>
<evidence type="ECO:0000313" key="2">
    <source>
        <dbReference type="EMBL" id="UWM54437.1"/>
    </source>
</evidence>
<dbReference type="InterPro" id="IPR036866">
    <property type="entry name" value="RibonucZ/Hydroxyglut_hydro"/>
</dbReference>
<dbReference type="SUPFAM" id="SSF56281">
    <property type="entry name" value="Metallo-hydrolase/oxidoreductase"/>
    <property type="match status" value="1"/>
</dbReference>
<protein>
    <submittedName>
        <fullName evidence="2">MBL fold metallo-hydrolase</fullName>
    </submittedName>
</protein>